<evidence type="ECO:0000313" key="2">
    <source>
        <dbReference type="Proteomes" id="UP000789525"/>
    </source>
</evidence>
<feature type="non-terminal residue" evidence="1">
    <location>
        <position position="283"/>
    </location>
</feature>
<protein>
    <submittedName>
        <fullName evidence="1">15957_t:CDS:1</fullName>
    </submittedName>
</protein>
<comment type="caution">
    <text evidence="1">The sequence shown here is derived from an EMBL/GenBank/DDBJ whole genome shotgun (WGS) entry which is preliminary data.</text>
</comment>
<proteinExistence type="predicted"/>
<evidence type="ECO:0000313" key="1">
    <source>
        <dbReference type="EMBL" id="CAG8643470.1"/>
    </source>
</evidence>
<name>A0ACA9NCX4_9GLOM</name>
<gene>
    <name evidence="1" type="ORF">ACOLOM_LOCUS8015</name>
</gene>
<sequence length="283" mass="30503">MAIYPLLDQTRSIIANWSVVVPVTSVDWVDLSAGREEYGNDDNRNDYNNNNDHQGGGYGGNNHNNQGGGGLLGTLSGVLGNKNDHQQQGYNPQNDNRHGGGYDNNNNQGGGYGGNNNHGNPSGGGGLLGTLTSALGKNDHQQQGHSSQNNNNHSGGSGGLMGMVNNALGGGQRAEEKEAIDMFQEHVMKSGPQNNESAIEQAKDKQIADAIRGGYKQFTGKDTFRHTCYLNKHGYRSRIEHVGTRESPNPAATWQQSNLEAVLRDISDDCRISGHCYMSYPFT</sequence>
<accession>A0ACA9NCX4</accession>
<dbReference type="EMBL" id="CAJVPT010019761">
    <property type="protein sequence ID" value="CAG8643470.1"/>
    <property type="molecule type" value="Genomic_DNA"/>
</dbReference>
<dbReference type="Proteomes" id="UP000789525">
    <property type="component" value="Unassembled WGS sequence"/>
</dbReference>
<keyword evidence="2" id="KW-1185">Reference proteome</keyword>
<organism evidence="1 2">
    <name type="scientific">Acaulospora colombiana</name>
    <dbReference type="NCBI Taxonomy" id="27376"/>
    <lineage>
        <taxon>Eukaryota</taxon>
        <taxon>Fungi</taxon>
        <taxon>Fungi incertae sedis</taxon>
        <taxon>Mucoromycota</taxon>
        <taxon>Glomeromycotina</taxon>
        <taxon>Glomeromycetes</taxon>
        <taxon>Diversisporales</taxon>
        <taxon>Acaulosporaceae</taxon>
        <taxon>Acaulospora</taxon>
    </lineage>
</organism>
<reference evidence="1" key="1">
    <citation type="submission" date="2021-06" db="EMBL/GenBank/DDBJ databases">
        <authorList>
            <person name="Kallberg Y."/>
            <person name="Tangrot J."/>
            <person name="Rosling A."/>
        </authorList>
    </citation>
    <scope>NUCLEOTIDE SEQUENCE</scope>
    <source>
        <strain evidence="1">CL356</strain>
    </source>
</reference>